<reference evidence="3 4" key="1">
    <citation type="submission" date="2020-12" db="EMBL/GenBank/DDBJ databases">
        <title>FDA dAtabase for Regulatory Grade micrObial Sequences (FDA-ARGOS): Supporting development and validation of Infectious Disease Dx tests.</title>
        <authorList>
            <person name="Sproer C."/>
            <person name="Gronow S."/>
            <person name="Severitt S."/>
            <person name="Schroder I."/>
            <person name="Tallon L."/>
            <person name="Sadzewicz L."/>
            <person name="Zhao X."/>
            <person name="Boylan J."/>
            <person name="Ott S."/>
            <person name="Bowen H."/>
            <person name="Vavikolanu K."/>
            <person name="Mehta A."/>
            <person name="Aluvathingal J."/>
            <person name="Nadendla S."/>
            <person name="Lowell S."/>
            <person name="Myers T."/>
            <person name="Yan Y."/>
            <person name="Sichtig H."/>
        </authorList>
    </citation>
    <scope>NUCLEOTIDE SEQUENCE [LARGE SCALE GENOMIC DNA]</scope>
    <source>
        <strain evidence="3 4">FDAARGOS_990</strain>
    </source>
</reference>
<protein>
    <submittedName>
        <fullName evidence="3">Cysteine hydrolase</fullName>
    </submittedName>
</protein>
<evidence type="ECO:0000256" key="1">
    <source>
        <dbReference type="ARBA" id="ARBA00022801"/>
    </source>
</evidence>
<keyword evidence="1 3" id="KW-0378">Hydrolase</keyword>
<feature type="domain" description="Isochorismatase-like" evidence="2">
    <location>
        <begin position="7"/>
        <end position="179"/>
    </location>
</feature>
<dbReference type="InterPro" id="IPR050272">
    <property type="entry name" value="Isochorismatase-like_hydrls"/>
</dbReference>
<dbReference type="InterPro" id="IPR000868">
    <property type="entry name" value="Isochorismatase-like_dom"/>
</dbReference>
<dbReference type="PANTHER" id="PTHR43540">
    <property type="entry name" value="PEROXYUREIDOACRYLATE/UREIDOACRYLATE AMIDOHYDROLASE-RELATED"/>
    <property type="match status" value="1"/>
</dbReference>
<evidence type="ECO:0000259" key="2">
    <source>
        <dbReference type="Pfam" id="PF00857"/>
    </source>
</evidence>
<dbReference type="Gene3D" id="3.40.50.850">
    <property type="entry name" value="Isochorismatase-like"/>
    <property type="match status" value="1"/>
</dbReference>
<dbReference type="AlphaFoldDB" id="A0A7T3ZZ64"/>
<evidence type="ECO:0000313" key="3">
    <source>
        <dbReference type="EMBL" id="QQB14341.1"/>
    </source>
</evidence>
<organism evidence="3 4">
    <name type="scientific">Brevibacterium casei</name>
    <dbReference type="NCBI Taxonomy" id="33889"/>
    <lineage>
        <taxon>Bacteria</taxon>
        <taxon>Bacillati</taxon>
        <taxon>Actinomycetota</taxon>
        <taxon>Actinomycetes</taxon>
        <taxon>Micrococcales</taxon>
        <taxon>Brevibacteriaceae</taxon>
        <taxon>Brevibacterium</taxon>
    </lineage>
</organism>
<dbReference type="Pfam" id="PF00857">
    <property type="entry name" value="Isochorismatase"/>
    <property type="match status" value="1"/>
</dbReference>
<proteinExistence type="predicted"/>
<accession>A0A7T3ZZ64</accession>
<evidence type="ECO:0000313" key="4">
    <source>
        <dbReference type="Proteomes" id="UP000595374"/>
    </source>
</evidence>
<dbReference type="SUPFAM" id="SSF52499">
    <property type="entry name" value="Isochorismatase-like hydrolases"/>
    <property type="match status" value="1"/>
</dbReference>
<dbReference type="RefSeq" id="WP_198499412.1">
    <property type="nucleotide sequence ID" value="NZ_CP065989.1"/>
</dbReference>
<dbReference type="Proteomes" id="UP000595374">
    <property type="component" value="Chromosome"/>
</dbReference>
<name>A0A7T3ZZ64_9MICO</name>
<dbReference type="EMBL" id="CP065989">
    <property type="protein sequence ID" value="QQB14341.1"/>
    <property type="molecule type" value="Genomic_DNA"/>
</dbReference>
<gene>
    <name evidence="3" type="ORF">I6H47_16650</name>
</gene>
<dbReference type="GO" id="GO:0016787">
    <property type="term" value="F:hydrolase activity"/>
    <property type="evidence" value="ECO:0007669"/>
    <property type="project" value="UniProtKB-KW"/>
</dbReference>
<dbReference type="PANTHER" id="PTHR43540:SF1">
    <property type="entry name" value="ISOCHORISMATASE HYDROLASE"/>
    <property type="match status" value="1"/>
</dbReference>
<dbReference type="InterPro" id="IPR036380">
    <property type="entry name" value="Isochorismatase-like_sf"/>
</dbReference>
<sequence length="184" mass="19837">MSDHTGTVLLAMDFQNGIAGPFAEAEVVARAKDAIAHARQVGIPVVWVHVALRPGYPELPETSPFMRIASHGDLSEESAATQILDAMGRRDDELLVTKRRVGAFSGSDLAEVLRGLGATELVLSGIATRGVVLATMRQAADLDYPVTILADACADRDEEVHRVLIEKVLPWQADVVTVDEWIGK</sequence>